<dbReference type="AlphaFoldDB" id="A0A345BEY8"/>
<evidence type="ECO:0000313" key="11">
    <source>
        <dbReference type="EMBL" id="AXF48812.1"/>
    </source>
</evidence>
<dbReference type="InterPro" id="IPR004117">
    <property type="entry name" value="7tm6_olfct_rcpt"/>
</dbReference>
<evidence type="ECO:0000256" key="10">
    <source>
        <dbReference type="SAM" id="Phobius"/>
    </source>
</evidence>
<dbReference type="GO" id="GO:0005886">
    <property type="term" value="C:plasma membrane"/>
    <property type="evidence" value="ECO:0007669"/>
    <property type="project" value="UniProtKB-SubCell"/>
</dbReference>
<evidence type="ECO:0000256" key="6">
    <source>
        <dbReference type="ARBA" id="ARBA00022989"/>
    </source>
</evidence>
<evidence type="ECO:0000256" key="9">
    <source>
        <dbReference type="ARBA" id="ARBA00023224"/>
    </source>
</evidence>
<dbReference type="EMBL" id="MG816627">
    <property type="protein sequence ID" value="AXF48812.1"/>
    <property type="molecule type" value="mRNA"/>
</dbReference>
<name>A0A345BEY8_9NEOP</name>
<keyword evidence="9" id="KW-0807">Transducer</keyword>
<dbReference type="PANTHER" id="PTHR21137">
    <property type="entry name" value="ODORANT RECEPTOR"/>
    <property type="match status" value="1"/>
</dbReference>
<dbReference type="GO" id="GO:0005549">
    <property type="term" value="F:odorant binding"/>
    <property type="evidence" value="ECO:0007669"/>
    <property type="project" value="InterPro"/>
</dbReference>
<keyword evidence="5" id="KW-0552">Olfaction</keyword>
<keyword evidence="2" id="KW-1003">Cell membrane</keyword>
<dbReference type="PANTHER" id="PTHR21137:SF35">
    <property type="entry name" value="ODORANT RECEPTOR 19A-RELATED"/>
    <property type="match status" value="1"/>
</dbReference>
<keyword evidence="4 10" id="KW-0812">Transmembrane</keyword>
<reference evidence="11" key="1">
    <citation type="journal article" date="2018" name="Comp. Biochem. Physiol. Part D Genomics Proteomics">
        <title>Analysis of the grapevine moth Lobesia botrana antennal transcriptome and expression of odorant-binding and chemosensory proteins.</title>
        <authorList>
            <person name="Rojas V."/>
            <person name="Jimenez H."/>
            <person name="Palma-Millanao R."/>
            <person name="Gonzalez-Gonzalez A."/>
            <person name="Machuca J."/>
            <person name="Godoy R."/>
            <person name="Ceballos R."/>
            <person name="Mutis A."/>
            <person name="Venthur H."/>
        </authorList>
    </citation>
    <scope>NUCLEOTIDE SEQUENCE</scope>
</reference>
<dbReference type="Pfam" id="PF02949">
    <property type="entry name" value="7tm_6"/>
    <property type="match status" value="1"/>
</dbReference>
<sequence>MLSSGVICTTGVQFLAIESRSKDLVSVIWLLAYLNIFILIQFTDCHFGNSVYVKSTDLATIVYRSPWLDMPKEMRKQVVIVIARAQRPLEITAFSLIPI</sequence>
<evidence type="ECO:0000256" key="3">
    <source>
        <dbReference type="ARBA" id="ARBA00022606"/>
    </source>
</evidence>
<accession>A0A345BEY8</accession>
<dbReference type="GO" id="GO:0004984">
    <property type="term" value="F:olfactory receptor activity"/>
    <property type="evidence" value="ECO:0007669"/>
    <property type="project" value="InterPro"/>
</dbReference>
<comment type="subcellular location">
    <subcellularLocation>
        <location evidence="1">Cell membrane</location>
        <topology evidence="1">Multi-pass membrane protein</topology>
    </subcellularLocation>
</comment>
<evidence type="ECO:0000256" key="2">
    <source>
        <dbReference type="ARBA" id="ARBA00022475"/>
    </source>
</evidence>
<organism evidence="11">
    <name type="scientific">Lobesia botrana</name>
    <dbReference type="NCBI Taxonomy" id="209534"/>
    <lineage>
        <taxon>Eukaryota</taxon>
        <taxon>Metazoa</taxon>
        <taxon>Ecdysozoa</taxon>
        <taxon>Arthropoda</taxon>
        <taxon>Hexapoda</taxon>
        <taxon>Insecta</taxon>
        <taxon>Pterygota</taxon>
        <taxon>Neoptera</taxon>
        <taxon>Endopterygota</taxon>
        <taxon>Lepidoptera</taxon>
        <taxon>Glossata</taxon>
        <taxon>Ditrysia</taxon>
        <taxon>Tortricoidea</taxon>
        <taxon>Tortricidae</taxon>
        <taxon>Olethreutinae</taxon>
        <taxon>Olethreutini</taxon>
        <taxon>Lobesia</taxon>
    </lineage>
</organism>
<evidence type="ECO:0000256" key="8">
    <source>
        <dbReference type="ARBA" id="ARBA00023170"/>
    </source>
</evidence>
<keyword evidence="7 10" id="KW-0472">Membrane</keyword>
<keyword evidence="3" id="KW-0716">Sensory transduction</keyword>
<evidence type="ECO:0000256" key="7">
    <source>
        <dbReference type="ARBA" id="ARBA00023136"/>
    </source>
</evidence>
<evidence type="ECO:0000256" key="1">
    <source>
        <dbReference type="ARBA" id="ARBA00004651"/>
    </source>
</evidence>
<evidence type="ECO:0000256" key="4">
    <source>
        <dbReference type="ARBA" id="ARBA00022692"/>
    </source>
</evidence>
<keyword evidence="8 11" id="KW-0675">Receptor</keyword>
<proteinExistence type="evidence at transcript level"/>
<feature type="transmembrane region" description="Helical" evidence="10">
    <location>
        <begin position="24"/>
        <end position="42"/>
    </location>
</feature>
<protein>
    <submittedName>
        <fullName evidence="11">Odorant receptors OR76</fullName>
    </submittedName>
</protein>
<keyword evidence="6 10" id="KW-1133">Transmembrane helix</keyword>
<dbReference type="GO" id="GO:0007165">
    <property type="term" value="P:signal transduction"/>
    <property type="evidence" value="ECO:0007669"/>
    <property type="project" value="UniProtKB-KW"/>
</dbReference>
<evidence type="ECO:0000256" key="5">
    <source>
        <dbReference type="ARBA" id="ARBA00022725"/>
    </source>
</evidence>